<keyword evidence="2" id="KW-0805">Transcription regulation</keyword>
<dbReference type="RefSeq" id="WP_124027914.1">
    <property type="nucleotide sequence ID" value="NZ_JBHRSN010000006.1"/>
</dbReference>
<evidence type="ECO:0000313" key="7">
    <source>
        <dbReference type="Proteomes" id="UP000275281"/>
    </source>
</evidence>
<evidence type="ECO:0000256" key="1">
    <source>
        <dbReference type="ARBA" id="ARBA00009437"/>
    </source>
</evidence>
<keyword evidence="7" id="KW-1185">Reference proteome</keyword>
<comment type="caution">
    <text evidence="6">The sequence shown here is derived from an EMBL/GenBank/DDBJ whole genome shotgun (WGS) entry which is preliminary data.</text>
</comment>
<dbReference type="PROSITE" id="PS50931">
    <property type="entry name" value="HTH_LYSR"/>
    <property type="match status" value="1"/>
</dbReference>
<evidence type="ECO:0000259" key="5">
    <source>
        <dbReference type="PROSITE" id="PS50931"/>
    </source>
</evidence>
<dbReference type="EMBL" id="RPOK01000003">
    <property type="protein sequence ID" value="RPJ66556.1"/>
    <property type="molecule type" value="Genomic_DNA"/>
</dbReference>
<dbReference type="Gene3D" id="3.40.190.10">
    <property type="entry name" value="Periplasmic binding protein-like II"/>
    <property type="match status" value="2"/>
</dbReference>
<keyword evidence="3" id="KW-0238">DNA-binding</keyword>
<comment type="similarity">
    <text evidence="1">Belongs to the LysR transcriptional regulatory family.</text>
</comment>
<keyword evidence="4" id="KW-0804">Transcription</keyword>
<dbReference type="OrthoDB" id="5877876at2"/>
<reference evidence="6 7" key="1">
    <citation type="submission" date="2018-11" db="EMBL/GenBank/DDBJ databases">
        <authorList>
            <person name="Ye M.-Q."/>
            <person name="Du Z.-J."/>
        </authorList>
    </citation>
    <scope>NUCLEOTIDE SEQUENCE [LARGE SCALE GENOMIC DNA]</scope>
    <source>
        <strain evidence="6 7">U0105</strain>
    </source>
</reference>
<evidence type="ECO:0000256" key="3">
    <source>
        <dbReference type="ARBA" id="ARBA00023125"/>
    </source>
</evidence>
<dbReference type="InterPro" id="IPR000847">
    <property type="entry name" value="LysR_HTH_N"/>
</dbReference>
<dbReference type="GO" id="GO:0043565">
    <property type="term" value="F:sequence-specific DNA binding"/>
    <property type="evidence" value="ECO:0007669"/>
    <property type="project" value="TreeGrafter"/>
</dbReference>
<evidence type="ECO:0000256" key="4">
    <source>
        <dbReference type="ARBA" id="ARBA00023163"/>
    </source>
</evidence>
<dbReference type="SUPFAM" id="SSF46785">
    <property type="entry name" value="Winged helix' DNA-binding domain"/>
    <property type="match status" value="1"/>
</dbReference>
<feature type="domain" description="HTH lysR-type" evidence="5">
    <location>
        <begin position="3"/>
        <end position="60"/>
    </location>
</feature>
<dbReference type="PANTHER" id="PTHR30537:SF26">
    <property type="entry name" value="GLYCINE CLEAVAGE SYSTEM TRANSCRIPTIONAL ACTIVATOR"/>
    <property type="match status" value="1"/>
</dbReference>
<evidence type="ECO:0000313" key="6">
    <source>
        <dbReference type="EMBL" id="RPJ66556.1"/>
    </source>
</evidence>
<accession>A0A3N5Y1U8</accession>
<gene>
    <name evidence="6" type="ORF">DRW07_10750</name>
</gene>
<evidence type="ECO:0000256" key="2">
    <source>
        <dbReference type="ARBA" id="ARBA00023015"/>
    </source>
</evidence>
<dbReference type="Pfam" id="PF00126">
    <property type="entry name" value="HTH_1"/>
    <property type="match status" value="1"/>
</dbReference>
<dbReference type="Gene3D" id="1.10.10.10">
    <property type="entry name" value="Winged helix-like DNA-binding domain superfamily/Winged helix DNA-binding domain"/>
    <property type="match status" value="1"/>
</dbReference>
<dbReference type="InterPro" id="IPR058163">
    <property type="entry name" value="LysR-type_TF_proteobact-type"/>
</dbReference>
<dbReference type="Proteomes" id="UP000275281">
    <property type="component" value="Unassembled WGS sequence"/>
</dbReference>
<dbReference type="InterPro" id="IPR036388">
    <property type="entry name" value="WH-like_DNA-bd_sf"/>
</dbReference>
<dbReference type="SUPFAM" id="SSF53850">
    <property type="entry name" value="Periplasmic binding protein-like II"/>
    <property type="match status" value="1"/>
</dbReference>
<dbReference type="GO" id="GO:0006351">
    <property type="term" value="P:DNA-templated transcription"/>
    <property type="evidence" value="ECO:0007669"/>
    <property type="project" value="TreeGrafter"/>
</dbReference>
<dbReference type="GO" id="GO:0003700">
    <property type="term" value="F:DNA-binding transcription factor activity"/>
    <property type="evidence" value="ECO:0007669"/>
    <property type="project" value="InterPro"/>
</dbReference>
<dbReference type="PANTHER" id="PTHR30537">
    <property type="entry name" value="HTH-TYPE TRANSCRIPTIONAL REGULATOR"/>
    <property type="match status" value="1"/>
</dbReference>
<protein>
    <submittedName>
        <fullName evidence="6">LysR family transcriptional regulator</fullName>
    </submittedName>
</protein>
<proteinExistence type="inferred from homology"/>
<dbReference type="FunFam" id="1.10.10.10:FF:000001">
    <property type="entry name" value="LysR family transcriptional regulator"/>
    <property type="match status" value="1"/>
</dbReference>
<dbReference type="PRINTS" id="PR00039">
    <property type="entry name" value="HTHLYSR"/>
</dbReference>
<dbReference type="AlphaFoldDB" id="A0A3N5Y1U8"/>
<name>A0A3N5Y1U8_9ALTE</name>
<sequence length="288" mass="31940">MQVSLPALKVFESAARLGSFKAAASELSISPTAVSHHIKNLEHRLNVALFVRATRHVSLTECGKELAAATSKGFATIEAAIDKISAKGSQVDITATSSFAALVLVPALNTFSSLHPEIKVNITSGESIDPNSFALPIRYGDERKQAKEDIIARDHFNLYCSPTTANTFHKTPKPRIYTTQWKNEALPSVPLRAWLERNQLQEAELNVTFFDQELFGIQQALQQNAFVFCSSTLTQGYVKSGILCELNTLPVSSALCYYIKDKVEKTTRHTFVFVEWLELLLNPNRHSS</sequence>
<organism evidence="6 7">
    <name type="scientific">Alteromonas sediminis</name>
    <dbReference type="NCBI Taxonomy" id="2259342"/>
    <lineage>
        <taxon>Bacteria</taxon>
        <taxon>Pseudomonadati</taxon>
        <taxon>Pseudomonadota</taxon>
        <taxon>Gammaproteobacteria</taxon>
        <taxon>Alteromonadales</taxon>
        <taxon>Alteromonadaceae</taxon>
        <taxon>Alteromonas/Salinimonas group</taxon>
        <taxon>Alteromonas</taxon>
    </lineage>
</organism>
<dbReference type="InterPro" id="IPR036390">
    <property type="entry name" value="WH_DNA-bd_sf"/>
</dbReference>